<name>N9Q8G0_9GAMM</name>
<gene>
    <name evidence="3" type="ORF">F892_02469</name>
</gene>
<dbReference type="AlphaFoldDB" id="N9Q8G0"/>
<dbReference type="PATRIC" id="fig|1217706.3.peg.2402"/>
<dbReference type="Proteomes" id="UP000013173">
    <property type="component" value="Unassembled WGS sequence"/>
</dbReference>
<protein>
    <recommendedName>
        <fullName evidence="2">Peptidase M28 domain-containing protein</fullName>
    </recommendedName>
</protein>
<accession>N9Q8G0</accession>
<dbReference type="SUPFAM" id="SSF53187">
    <property type="entry name" value="Zn-dependent exopeptidases"/>
    <property type="match status" value="1"/>
</dbReference>
<keyword evidence="4" id="KW-1185">Reference proteome</keyword>
<evidence type="ECO:0000313" key="3">
    <source>
        <dbReference type="EMBL" id="ENX23222.1"/>
    </source>
</evidence>
<evidence type="ECO:0000256" key="1">
    <source>
        <dbReference type="SAM" id="MobiDB-lite"/>
    </source>
</evidence>
<comment type="caution">
    <text evidence="3">The sequence shown here is derived from an EMBL/GenBank/DDBJ whole genome shotgun (WGS) entry which is preliminary data.</text>
</comment>
<dbReference type="Pfam" id="PF04389">
    <property type="entry name" value="Peptidase_M28"/>
    <property type="match status" value="1"/>
</dbReference>
<dbReference type="EMBL" id="APRW01000009">
    <property type="protein sequence ID" value="ENX23222.1"/>
    <property type="molecule type" value="Genomic_DNA"/>
</dbReference>
<dbReference type="InterPro" id="IPR007484">
    <property type="entry name" value="Peptidase_M28"/>
</dbReference>
<evidence type="ECO:0000313" key="4">
    <source>
        <dbReference type="Proteomes" id="UP000013173"/>
    </source>
</evidence>
<feature type="region of interest" description="Disordered" evidence="1">
    <location>
        <begin position="30"/>
        <end position="49"/>
    </location>
</feature>
<proteinExistence type="predicted"/>
<sequence length="538" mass="59127">MNIRMNQRSYRKFASACLLGLFISGCGNDHQSSSDTSPSKDQEWPTQSLPASAAIKVDETQFLPTQLMREWHKELDAYGLRTPGSESHEAYTQDLYKRLQKAGVKDVHLEEIKIKVWEPTSWNLGISSGINQYETVSASYVPYSGITPTQGTTAELKYLTPTQLQSLLTGATSIESLAAEYADKIVLLDFPTPALTVNFYANRAISTYDPDHTLNPSDPYKRSANGMGSVINLLKGFKAINAKGIVFIANDAGSKELAQIYAPFYAEVYGLPGFYVDMATGVKLRQEANAKHTVQIKLNATEREVTTQNIIGTIAGKSDELIVLNSHTDGTNGVEDNGPNAVIDIAQYLTRLPQKSLDRSVMIMLSTGHFFAGSGIRSFLDQHKNDGIADRINAAITIEHLGINEWVPNEKGVLTATGKKEFGAIFTSNQPALVELSKQWPVNAKAGATFIMPPLHPNGSYAEDSVWPGEGHYFWGAGGIPTINYLTGPAYLLNYGLDTVDFVDFDLLHRQTAAFTQMTMDLTRVPRSELPRRETTAN</sequence>
<feature type="domain" description="Peptidase M28" evidence="2">
    <location>
        <begin position="309"/>
        <end position="399"/>
    </location>
</feature>
<organism evidence="3 4">
    <name type="scientific">Acinetobacter vivianii</name>
    <dbReference type="NCBI Taxonomy" id="1776742"/>
    <lineage>
        <taxon>Bacteria</taxon>
        <taxon>Pseudomonadati</taxon>
        <taxon>Pseudomonadota</taxon>
        <taxon>Gammaproteobacteria</taxon>
        <taxon>Moraxellales</taxon>
        <taxon>Moraxellaceae</taxon>
        <taxon>Acinetobacter</taxon>
    </lineage>
</organism>
<reference evidence="3 4" key="1">
    <citation type="submission" date="2013-02" db="EMBL/GenBank/DDBJ databases">
        <title>The Genome Sequence of Acinetobacter sp. NIPH 2168.</title>
        <authorList>
            <consortium name="The Broad Institute Genome Sequencing Platform"/>
            <consortium name="The Broad Institute Genome Sequencing Center for Infectious Disease"/>
            <person name="Cerqueira G."/>
            <person name="Feldgarden M."/>
            <person name="Courvalin P."/>
            <person name="Perichon B."/>
            <person name="Grillot-Courvalin C."/>
            <person name="Clermont D."/>
            <person name="Rocha E."/>
            <person name="Yoon E.-J."/>
            <person name="Nemec A."/>
            <person name="Walker B."/>
            <person name="Young S.K."/>
            <person name="Zeng Q."/>
            <person name="Gargeya S."/>
            <person name="Fitzgerald M."/>
            <person name="Haas B."/>
            <person name="Abouelleil A."/>
            <person name="Alvarado L."/>
            <person name="Arachchi H.M."/>
            <person name="Berlin A.M."/>
            <person name="Chapman S.B."/>
            <person name="Dewar J."/>
            <person name="Goldberg J."/>
            <person name="Griggs A."/>
            <person name="Gujja S."/>
            <person name="Hansen M."/>
            <person name="Howarth C."/>
            <person name="Imamovic A."/>
            <person name="Larimer J."/>
            <person name="McCowan C."/>
            <person name="Murphy C."/>
            <person name="Neiman D."/>
            <person name="Pearson M."/>
            <person name="Priest M."/>
            <person name="Roberts A."/>
            <person name="Saif S."/>
            <person name="Shea T."/>
            <person name="Sisk P."/>
            <person name="Sykes S."/>
            <person name="Wortman J."/>
            <person name="Nusbaum C."/>
            <person name="Birren B."/>
        </authorList>
    </citation>
    <scope>NUCLEOTIDE SEQUENCE [LARGE SCALE GENOMIC DNA]</scope>
    <source>
        <strain evidence="3 4">NIPH 2168</strain>
    </source>
</reference>
<dbReference type="Gene3D" id="3.40.630.10">
    <property type="entry name" value="Zn peptidases"/>
    <property type="match status" value="1"/>
</dbReference>
<dbReference type="HOGENOM" id="CLU_028658_1_0_6"/>
<evidence type="ECO:0000259" key="2">
    <source>
        <dbReference type="Pfam" id="PF04389"/>
    </source>
</evidence>
<dbReference type="Gene3D" id="3.50.30.30">
    <property type="match status" value="1"/>
</dbReference>
<dbReference type="PROSITE" id="PS51257">
    <property type="entry name" value="PROKAR_LIPOPROTEIN"/>
    <property type="match status" value="1"/>
</dbReference>